<evidence type="ECO:0000259" key="3">
    <source>
        <dbReference type="Pfam" id="PF20254"/>
    </source>
</evidence>
<reference evidence="5" key="1">
    <citation type="submission" date="2016-06" db="EMBL/GenBank/DDBJ databases">
        <authorList>
            <person name="Varghese N."/>
            <person name="Submissions Spin"/>
        </authorList>
    </citation>
    <scope>NUCLEOTIDE SEQUENCE [LARGE SCALE GENOMIC DNA]</scope>
    <source>
        <strain evidence="5">DSM 43819</strain>
    </source>
</reference>
<dbReference type="Pfam" id="PF20254">
    <property type="entry name" value="DMFA2_C"/>
    <property type="match status" value="1"/>
</dbReference>
<gene>
    <name evidence="4" type="ORF">GA0070613_1770</name>
</gene>
<dbReference type="InterPro" id="IPR023294">
    <property type="entry name" value="Tachylectin2"/>
</dbReference>
<name>A0A1C5HSY5_9ACTN</name>
<dbReference type="InterPro" id="IPR036813">
    <property type="entry name" value="Tachylectin2_sf"/>
</dbReference>
<dbReference type="AlphaFoldDB" id="A0A1C5HSY5"/>
<keyword evidence="5" id="KW-1185">Reference proteome</keyword>
<dbReference type="InterPro" id="IPR029062">
    <property type="entry name" value="Class_I_gatase-like"/>
</dbReference>
<dbReference type="RefSeq" id="WP_089011833.1">
    <property type="nucleotide sequence ID" value="NZ_LT607754.1"/>
</dbReference>
<dbReference type="PROSITE" id="PS51318">
    <property type="entry name" value="TAT"/>
    <property type="match status" value="1"/>
</dbReference>
<evidence type="ECO:0000313" key="4">
    <source>
        <dbReference type="EMBL" id="SCG49110.1"/>
    </source>
</evidence>
<evidence type="ECO:0000256" key="1">
    <source>
        <dbReference type="SAM" id="MobiDB-lite"/>
    </source>
</evidence>
<dbReference type="Gene3D" id="2.115.10.10">
    <property type="entry name" value="Tachylectin 2"/>
    <property type="match status" value="1"/>
</dbReference>
<feature type="compositionally biased region" description="Polar residues" evidence="1">
    <location>
        <begin position="704"/>
        <end position="716"/>
    </location>
</feature>
<dbReference type="SUPFAM" id="SSF50934">
    <property type="entry name" value="Tachylectin-2"/>
    <property type="match status" value="1"/>
</dbReference>
<dbReference type="InterPro" id="IPR006311">
    <property type="entry name" value="TAT_signal"/>
</dbReference>
<feature type="domain" description="Tachylectin 2" evidence="2">
    <location>
        <begin position="49"/>
        <end position="194"/>
    </location>
</feature>
<protein>
    <submittedName>
        <fullName evidence="4">Tachylectin</fullName>
    </submittedName>
</protein>
<dbReference type="InterPro" id="IPR046540">
    <property type="entry name" value="DMFA2_C"/>
</dbReference>
<feature type="region of interest" description="Disordered" evidence="1">
    <location>
        <begin position="703"/>
        <end position="726"/>
    </location>
</feature>
<dbReference type="Proteomes" id="UP000198221">
    <property type="component" value="Chromosome I"/>
</dbReference>
<dbReference type="Gene3D" id="2.20.25.650">
    <property type="entry name" value="Tachylectin-2-like"/>
    <property type="match status" value="1"/>
</dbReference>
<organism evidence="4 5">
    <name type="scientific">Micromonospora inositola</name>
    <dbReference type="NCBI Taxonomy" id="47865"/>
    <lineage>
        <taxon>Bacteria</taxon>
        <taxon>Bacillati</taxon>
        <taxon>Actinomycetota</taxon>
        <taxon>Actinomycetes</taxon>
        <taxon>Micromonosporales</taxon>
        <taxon>Micromonosporaceae</taxon>
        <taxon>Micromonospora</taxon>
    </lineage>
</organism>
<dbReference type="Gene3D" id="3.40.50.880">
    <property type="match status" value="1"/>
</dbReference>
<evidence type="ECO:0000259" key="2">
    <source>
        <dbReference type="Pfam" id="PF14517"/>
    </source>
</evidence>
<dbReference type="Pfam" id="PF14517">
    <property type="entry name" value="Tachylectin"/>
    <property type="match status" value="1"/>
</dbReference>
<accession>A0A1C5HSY5</accession>
<sequence length="726" mass="77931">MTEHQKPDGMPRRSFLRDGAIVAASVSPTLLTGLAPASAAVPAYDPQQRFIRLVGGGNGVVYAIQADGSLLWYRHLGWQTGTSSWASGSGRKIGSGWHEFQTVFGSTNGSLYGVRGDGTVHHYRYDLSDPLTGAGSLFSGGQIGTGFDRYPRLCGFDGAIYGQDTDGQLFWHQYSPSRRAWTATGMRVGRGFRGAVLQADASGVIYAYRYGVVFWHRHIGRGLWARGSGLRILGGLRDAGVNDGVWLTGQGVLYAIPPDPATSRQTGTILHHRLINYTTAGPDGRAVWLNGGSATKVGTGWTVQSRAALQGYPNTPSVLQGGTLLVAVSTGFPSVTASMVRLAPNAGAPQVVSAPMRVTGGVQSLPTGFIRVGCDWSDRIRLRIPADWQPGLYAARLDGPHRLHRYVPFIVRPTKPTSQIAVLLPTFTYNAYNTWGGHNQYCTDMSGPRPLSARRPSTELNVDDPAIFDHTMWSDLMLTRWMSKQGLAFDCYEDADLHASGSWLTRYRVLVLGSHPEYWSEAMRQHLVNYQAGGGRLIYSGGNGIYERVRVDAGRTVVTYRRPDGKRDPYAALGLPASQLVGVNYATAGSYAPYRVVRDHPLLAGTGLTVGSRFGLSGYNGAASGWEMDAMLGLAGEAAESEVIARGENSGGGAAMVFMEKPNGALVFSASSIAFAGALGSDPAMSTLFRNVFTRMLQPGPAVTATQAPMQRTSPTPAVPEPSTME</sequence>
<dbReference type="EMBL" id="LT607754">
    <property type="protein sequence ID" value="SCG49110.1"/>
    <property type="molecule type" value="Genomic_DNA"/>
</dbReference>
<dbReference type="OrthoDB" id="505641at2"/>
<feature type="domain" description="N,N-dimethylformamidase beta subunit-like C-terminal" evidence="3">
    <location>
        <begin position="372"/>
        <end position="680"/>
    </location>
</feature>
<proteinExistence type="predicted"/>
<evidence type="ECO:0000313" key="5">
    <source>
        <dbReference type="Proteomes" id="UP000198221"/>
    </source>
</evidence>